<dbReference type="AlphaFoldDB" id="A0A1I1TMS7"/>
<organism evidence="2 3">
    <name type="scientific">Streptomyces aidingensis</name>
    <dbReference type="NCBI Taxonomy" id="910347"/>
    <lineage>
        <taxon>Bacteria</taxon>
        <taxon>Bacillati</taxon>
        <taxon>Actinomycetota</taxon>
        <taxon>Actinomycetes</taxon>
        <taxon>Kitasatosporales</taxon>
        <taxon>Streptomycetaceae</taxon>
        <taxon>Streptomyces</taxon>
    </lineage>
</organism>
<name>A0A1I1TMS7_9ACTN</name>
<gene>
    <name evidence="2" type="ORF">SAMN05421773_1201</name>
</gene>
<dbReference type="InterPro" id="IPR035992">
    <property type="entry name" value="Ricin_B-like_lectins"/>
</dbReference>
<accession>A0A1I1TMS7</accession>
<feature type="chain" id="PRO_5011744280" evidence="1">
    <location>
        <begin position="37"/>
        <end position="68"/>
    </location>
</feature>
<keyword evidence="1" id="KW-0732">Signal</keyword>
<evidence type="ECO:0000313" key="3">
    <source>
        <dbReference type="Proteomes" id="UP000199207"/>
    </source>
</evidence>
<dbReference type="EMBL" id="FOLM01000020">
    <property type="protein sequence ID" value="SFD58488.1"/>
    <property type="molecule type" value="Genomic_DNA"/>
</dbReference>
<feature type="signal peptide" evidence="1">
    <location>
        <begin position="1"/>
        <end position="36"/>
    </location>
</feature>
<evidence type="ECO:0000256" key="1">
    <source>
        <dbReference type="SAM" id="SignalP"/>
    </source>
</evidence>
<protein>
    <submittedName>
        <fullName evidence="2">Uncharacterized protein</fullName>
    </submittedName>
</protein>
<sequence>MYPPVLRTARGPLAALLAAVLAAVLLVALPAPPARAATIDTGAWYVLVNRHSGKALDVYDLATEDGAP</sequence>
<dbReference type="Proteomes" id="UP000199207">
    <property type="component" value="Unassembled WGS sequence"/>
</dbReference>
<dbReference type="SUPFAM" id="SSF50370">
    <property type="entry name" value="Ricin B-like lectins"/>
    <property type="match status" value="1"/>
</dbReference>
<keyword evidence="3" id="KW-1185">Reference proteome</keyword>
<evidence type="ECO:0000313" key="2">
    <source>
        <dbReference type="EMBL" id="SFD58488.1"/>
    </source>
</evidence>
<feature type="non-terminal residue" evidence="2">
    <location>
        <position position="68"/>
    </location>
</feature>
<dbReference type="STRING" id="910347.SAMN05421773_1201"/>
<proteinExistence type="predicted"/>
<reference evidence="2 3" key="1">
    <citation type="submission" date="2016-10" db="EMBL/GenBank/DDBJ databases">
        <authorList>
            <person name="de Groot N.N."/>
        </authorList>
    </citation>
    <scope>NUCLEOTIDE SEQUENCE [LARGE SCALE GENOMIC DNA]</scope>
    <source>
        <strain evidence="2 3">CGMCC 4.5739</strain>
    </source>
</reference>